<dbReference type="AlphaFoldDB" id="A0A0F9GA13"/>
<sequence>MPVSGFSLDVLLNTIPLRVVIGEDGRPLYREQRIAGADVPGQAATVHFSDEFTSWHKGGFVTEDVQDGYYGTSENVDCSYPGRIFPSFRRRTNIDIAPRTDGSNLPFGPIAGITSWPWKSDAPAVLTFYHRATDGGTGTTDAITIIELAEDGTEGDSLTTDLTLNAFHFNYIEPVWFLDRWFVPLDDKGYASNDSGTWTLHGNVPVWNFGVAPDRLYRLHVSSGYLYISNMDVSDTPSSLSSWTNPGLRIPNVRIASRWPAFT</sequence>
<protein>
    <submittedName>
        <fullName evidence="1">Uncharacterized protein</fullName>
    </submittedName>
</protein>
<name>A0A0F9GA13_9ZZZZ</name>
<organism evidence="1">
    <name type="scientific">marine sediment metagenome</name>
    <dbReference type="NCBI Taxonomy" id="412755"/>
    <lineage>
        <taxon>unclassified sequences</taxon>
        <taxon>metagenomes</taxon>
        <taxon>ecological metagenomes</taxon>
    </lineage>
</organism>
<reference evidence="1" key="1">
    <citation type="journal article" date="2015" name="Nature">
        <title>Complex archaea that bridge the gap between prokaryotes and eukaryotes.</title>
        <authorList>
            <person name="Spang A."/>
            <person name="Saw J.H."/>
            <person name="Jorgensen S.L."/>
            <person name="Zaremba-Niedzwiedzka K."/>
            <person name="Martijn J."/>
            <person name="Lind A.E."/>
            <person name="van Eijk R."/>
            <person name="Schleper C."/>
            <person name="Guy L."/>
            <person name="Ettema T.J."/>
        </authorList>
    </citation>
    <scope>NUCLEOTIDE SEQUENCE</scope>
</reference>
<proteinExistence type="predicted"/>
<comment type="caution">
    <text evidence="1">The sequence shown here is derived from an EMBL/GenBank/DDBJ whole genome shotgun (WGS) entry which is preliminary data.</text>
</comment>
<evidence type="ECO:0000313" key="1">
    <source>
        <dbReference type="EMBL" id="KKL87281.1"/>
    </source>
</evidence>
<gene>
    <name evidence="1" type="ORF">LCGC14_1936280</name>
</gene>
<accession>A0A0F9GA13</accession>
<dbReference type="EMBL" id="LAZR01020876">
    <property type="protein sequence ID" value="KKL87281.1"/>
    <property type="molecule type" value="Genomic_DNA"/>
</dbReference>